<evidence type="ECO:0000313" key="1">
    <source>
        <dbReference type="EMBL" id="GFR68920.1"/>
    </source>
</evidence>
<dbReference type="Proteomes" id="UP000762676">
    <property type="component" value="Unassembled WGS sequence"/>
</dbReference>
<keyword evidence="2" id="KW-1185">Reference proteome</keyword>
<dbReference type="Gene3D" id="1.10.4020.10">
    <property type="entry name" value="DNA breaking-rejoining enzymes"/>
    <property type="match status" value="1"/>
</dbReference>
<evidence type="ECO:0000313" key="2">
    <source>
        <dbReference type="Proteomes" id="UP000762676"/>
    </source>
</evidence>
<evidence type="ECO:0008006" key="3">
    <source>
        <dbReference type="Google" id="ProtNLM"/>
    </source>
</evidence>
<accession>A0AAV4F812</accession>
<name>A0AAV4F812_9GAST</name>
<comment type="caution">
    <text evidence="1">The sequence shown here is derived from an EMBL/GenBank/DDBJ whole genome shotgun (WGS) entry which is preliminary data.</text>
</comment>
<proteinExistence type="predicted"/>
<reference evidence="1 2" key="1">
    <citation type="journal article" date="2021" name="Elife">
        <title>Chloroplast acquisition without the gene transfer in kleptoplastic sea slugs, Plakobranchus ocellatus.</title>
        <authorList>
            <person name="Maeda T."/>
            <person name="Takahashi S."/>
            <person name="Yoshida T."/>
            <person name="Shimamura S."/>
            <person name="Takaki Y."/>
            <person name="Nagai Y."/>
            <person name="Toyoda A."/>
            <person name="Suzuki Y."/>
            <person name="Arimoto A."/>
            <person name="Ishii H."/>
            <person name="Satoh N."/>
            <person name="Nishiyama T."/>
            <person name="Hasebe M."/>
            <person name="Maruyama T."/>
            <person name="Minagawa J."/>
            <person name="Obokata J."/>
            <person name="Shigenobu S."/>
        </authorList>
    </citation>
    <scope>NUCLEOTIDE SEQUENCE [LARGE SCALE GENOMIC DNA]</scope>
</reference>
<dbReference type="AlphaFoldDB" id="A0AAV4F812"/>
<protein>
    <recommendedName>
        <fullName evidence="3">RGS domain-containing protein</fullName>
    </recommendedName>
</protein>
<dbReference type="SUPFAM" id="SSF47353">
    <property type="entry name" value="Retrovirus capsid dimerization domain-like"/>
    <property type="match status" value="1"/>
</dbReference>
<gene>
    <name evidence="1" type="ORF">ElyMa_003746100</name>
</gene>
<dbReference type="InterPro" id="IPR038269">
    <property type="entry name" value="SCAN_sf"/>
</dbReference>
<sequence>MELSEGNNGSIEEWKDLFVKEQFFNTCGKDLRTFLMERNPKRCSELIELAEHYIEAHGENNALSKRTLDKKPRVCVDVDEELDGAQGAQLC</sequence>
<organism evidence="1 2">
    <name type="scientific">Elysia marginata</name>
    <dbReference type="NCBI Taxonomy" id="1093978"/>
    <lineage>
        <taxon>Eukaryota</taxon>
        <taxon>Metazoa</taxon>
        <taxon>Spiralia</taxon>
        <taxon>Lophotrochozoa</taxon>
        <taxon>Mollusca</taxon>
        <taxon>Gastropoda</taxon>
        <taxon>Heterobranchia</taxon>
        <taxon>Euthyneura</taxon>
        <taxon>Panpulmonata</taxon>
        <taxon>Sacoglossa</taxon>
        <taxon>Placobranchoidea</taxon>
        <taxon>Plakobranchidae</taxon>
        <taxon>Elysia</taxon>
    </lineage>
</organism>
<dbReference type="EMBL" id="BMAT01007670">
    <property type="protein sequence ID" value="GFR68920.1"/>
    <property type="molecule type" value="Genomic_DNA"/>
</dbReference>